<dbReference type="EMBL" id="VLKY01000002">
    <property type="protein sequence ID" value="TWI57392.1"/>
    <property type="molecule type" value="Genomic_DNA"/>
</dbReference>
<dbReference type="OrthoDB" id="7063802at2"/>
<dbReference type="Proteomes" id="UP000316905">
    <property type="component" value="Unassembled WGS sequence"/>
</dbReference>
<comment type="caution">
    <text evidence="1">The sequence shown here is derived from an EMBL/GenBank/DDBJ whole genome shotgun (WGS) entry which is preliminary data.</text>
</comment>
<evidence type="ECO:0000313" key="2">
    <source>
        <dbReference type="Proteomes" id="UP000316905"/>
    </source>
</evidence>
<gene>
    <name evidence="1" type="ORF">IQ22_00608</name>
</gene>
<protein>
    <recommendedName>
        <fullName evidence="3">Cation transporter</fullName>
    </recommendedName>
</protein>
<name>A0A562QKV5_9PSED</name>
<proteinExistence type="predicted"/>
<evidence type="ECO:0008006" key="3">
    <source>
        <dbReference type="Google" id="ProtNLM"/>
    </source>
</evidence>
<dbReference type="RefSeq" id="WP_145137872.1">
    <property type="nucleotide sequence ID" value="NZ_VLKY01000002.1"/>
</dbReference>
<accession>A0A562QKV5</accession>
<keyword evidence="2" id="KW-1185">Reference proteome</keyword>
<dbReference type="Pfam" id="PF20090">
    <property type="entry name" value="DUF6482"/>
    <property type="match status" value="1"/>
</dbReference>
<dbReference type="AlphaFoldDB" id="A0A562QKV5"/>
<reference evidence="1 2" key="1">
    <citation type="journal article" date="2015" name="Stand. Genomic Sci.">
        <title>Genomic Encyclopedia of Bacterial and Archaeal Type Strains, Phase III: the genomes of soil and plant-associated and newly described type strains.</title>
        <authorList>
            <person name="Whitman W.B."/>
            <person name="Woyke T."/>
            <person name="Klenk H.P."/>
            <person name="Zhou Y."/>
            <person name="Lilburn T.G."/>
            <person name="Beck B.J."/>
            <person name="De Vos P."/>
            <person name="Vandamme P."/>
            <person name="Eisen J.A."/>
            <person name="Garrity G."/>
            <person name="Hugenholtz P."/>
            <person name="Kyrpides N.C."/>
        </authorList>
    </citation>
    <scope>NUCLEOTIDE SEQUENCE [LARGE SCALE GENOMIC DNA]</scope>
    <source>
        <strain evidence="1 2">CGMCC 1.6858</strain>
    </source>
</reference>
<organism evidence="1 2">
    <name type="scientific">Pseudomonas duriflava</name>
    <dbReference type="NCBI Taxonomy" id="459528"/>
    <lineage>
        <taxon>Bacteria</taxon>
        <taxon>Pseudomonadati</taxon>
        <taxon>Pseudomonadota</taxon>
        <taxon>Gammaproteobacteria</taxon>
        <taxon>Pseudomonadales</taxon>
        <taxon>Pseudomonadaceae</taxon>
        <taxon>Pseudomonas</taxon>
    </lineage>
</organism>
<dbReference type="InterPro" id="IPR045508">
    <property type="entry name" value="DUF6482"/>
</dbReference>
<sequence length="100" mass="10985">MNVHQLTQHVKNGDVQEINLVSMEGGSYVLHALKDNASCPIVDAKGDTLHIASVEEARKFLSDVPDVQLYLVQPAVYEEMVGQPSAPLDSREPLPLRSSF</sequence>
<evidence type="ECO:0000313" key="1">
    <source>
        <dbReference type="EMBL" id="TWI57392.1"/>
    </source>
</evidence>